<dbReference type="RefSeq" id="WP_166321858.1">
    <property type="nucleotide sequence ID" value="NZ_CP049934.1"/>
</dbReference>
<feature type="domain" description="Sulfatase-modifying factor enzyme-like" evidence="1">
    <location>
        <begin position="5"/>
        <end position="208"/>
    </location>
</feature>
<dbReference type="AlphaFoldDB" id="A0A6G8FGG2"/>
<dbReference type="Proteomes" id="UP000501387">
    <property type="component" value="Chromosome"/>
</dbReference>
<organism evidence="2 3">
    <name type="scientific">Leucobacter insecticola</name>
    <dbReference type="NCBI Taxonomy" id="2714934"/>
    <lineage>
        <taxon>Bacteria</taxon>
        <taxon>Bacillati</taxon>
        <taxon>Actinomycetota</taxon>
        <taxon>Actinomycetes</taxon>
        <taxon>Micrococcales</taxon>
        <taxon>Microbacteriaceae</taxon>
        <taxon>Leucobacter</taxon>
    </lineage>
</organism>
<accession>A0A6G8FGG2</accession>
<dbReference type="PANTHER" id="PTHR23150">
    <property type="entry name" value="SULFATASE MODIFYING FACTOR 1, 2"/>
    <property type="match status" value="1"/>
</dbReference>
<dbReference type="PANTHER" id="PTHR23150:SF19">
    <property type="entry name" value="FORMYLGLYCINE-GENERATING ENZYME"/>
    <property type="match status" value="1"/>
</dbReference>
<dbReference type="Pfam" id="PF03781">
    <property type="entry name" value="FGE-sulfatase"/>
    <property type="match status" value="1"/>
</dbReference>
<dbReference type="InterPro" id="IPR051043">
    <property type="entry name" value="Sulfatase_Mod_Factor_Kinase"/>
</dbReference>
<evidence type="ECO:0000313" key="3">
    <source>
        <dbReference type="Proteomes" id="UP000501387"/>
    </source>
</evidence>
<name>A0A6G8FGG2_9MICO</name>
<keyword evidence="3" id="KW-1185">Reference proteome</keyword>
<dbReference type="KEGG" id="lins:G7067_02940"/>
<dbReference type="InterPro" id="IPR005532">
    <property type="entry name" value="SUMF_dom"/>
</dbReference>
<evidence type="ECO:0000259" key="1">
    <source>
        <dbReference type="Pfam" id="PF03781"/>
    </source>
</evidence>
<protein>
    <submittedName>
        <fullName evidence="2">Formylglycine-generating enzyme family protein</fullName>
    </submittedName>
</protein>
<dbReference type="InterPro" id="IPR042095">
    <property type="entry name" value="SUMF_sf"/>
</dbReference>
<proteinExistence type="predicted"/>
<evidence type="ECO:0000313" key="2">
    <source>
        <dbReference type="EMBL" id="QIM15606.1"/>
    </source>
</evidence>
<dbReference type="SUPFAM" id="SSF56436">
    <property type="entry name" value="C-type lectin-like"/>
    <property type="match status" value="1"/>
</dbReference>
<dbReference type="Gene3D" id="3.90.1580.10">
    <property type="entry name" value="paralog of FGE (formylglycine-generating enzyme)"/>
    <property type="match status" value="1"/>
</dbReference>
<reference evidence="2 3" key="1">
    <citation type="submission" date="2020-03" db="EMBL/GenBank/DDBJ databases">
        <title>Leucobacter sp. nov., isolated from beetles.</title>
        <authorList>
            <person name="Hyun D.-W."/>
            <person name="Bae J.-W."/>
        </authorList>
    </citation>
    <scope>NUCLEOTIDE SEQUENCE [LARGE SCALE GENOMIC DNA]</scope>
    <source>
        <strain evidence="2 3">HDW9B</strain>
    </source>
</reference>
<gene>
    <name evidence="2" type="ORF">G7067_02940</name>
</gene>
<dbReference type="EMBL" id="CP049934">
    <property type="protein sequence ID" value="QIM15606.1"/>
    <property type="molecule type" value="Genomic_DNA"/>
</dbReference>
<sequence>MQQFVEIPAGAVHLNDARRGESRTVQLRSFQIGVVPVTVGTYAPAASSAEAPLPATGVRWIDAVRWCISAAEAEGIPPAYAVQGDEVLWDLAADGCRLPTEAEWVRACRAGSSGARYGELPDIAWTAADAVEGPQPVGLKQPNTFGVYDMLGNAWEWCWDRLDPARYGDYRLLKGGGWADPEWSCRAGVRRGDSPTARLEDVGFRVVRGAAGPEGQGWSETVDRARAAITGPRPVGWTPLR</sequence>
<dbReference type="InterPro" id="IPR016187">
    <property type="entry name" value="CTDL_fold"/>
</dbReference>
<dbReference type="GO" id="GO:0120147">
    <property type="term" value="F:formylglycine-generating oxidase activity"/>
    <property type="evidence" value="ECO:0007669"/>
    <property type="project" value="TreeGrafter"/>
</dbReference>